<protein>
    <submittedName>
        <fullName evidence="1">Uncharacterized protein</fullName>
    </submittedName>
</protein>
<dbReference type="SUPFAM" id="SSF54523">
    <property type="entry name" value="Pili subunits"/>
    <property type="match status" value="1"/>
</dbReference>
<name>A0A402D169_9BACT</name>
<sequence length="275" mass="30472">MKHRHGFTLIELLVVIAIIAILAAILFPVFAQAREKARSISCMSNLKQIGLGILQYTQDADEMYPQATDESGKQWYDMVDPYIKSGQKSGGFSYGRGGVWDCPSFPSDYGQAQHYGASLGLFVPNYSGNNGGKPLAPWSLAVVDAPADKIMVAEKGRNAATWGYETFITIEQEWLNNWNNLDANGKFDESKDGSDHSVLPSVDCDGTMPGGNPFAWECGWTVRYRHQQSANVLFCDGHAKAMHAGTIKWYKNVYIPQVYEAAMQQQGWGWSTSVH</sequence>
<evidence type="ECO:0000313" key="2">
    <source>
        <dbReference type="Proteomes" id="UP000287394"/>
    </source>
</evidence>
<dbReference type="PANTHER" id="PTHR30093">
    <property type="entry name" value="GENERAL SECRETION PATHWAY PROTEIN G"/>
    <property type="match status" value="1"/>
</dbReference>
<keyword evidence="2" id="KW-1185">Reference proteome</keyword>
<evidence type="ECO:0000313" key="1">
    <source>
        <dbReference type="EMBL" id="BDI31661.1"/>
    </source>
</evidence>
<dbReference type="PROSITE" id="PS00409">
    <property type="entry name" value="PROKAR_NTER_METHYL"/>
    <property type="match status" value="1"/>
</dbReference>
<dbReference type="EMBL" id="AP025739">
    <property type="protein sequence ID" value="BDI31661.1"/>
    <property type="molecule type" value="Genomic_DNA"/>
</dbReference>
<dbReference type="AlphaFoldDB" id="A0A402D169"/>
<dbReference type="RefSeq" id="WP_119323287.1">
    <property type="nucleotide sequence ID" value="NZ_AP025739.1"/>
</dbReference>
<organism evidence="1 2">
    <name type="scientific">Capsulimonas corticalis</name>
    <dbReference type="NCBI Taxonomy" id="2219043"/>
    <lineage>
        <taxon>Bacteria</taxon>
        <taxon>Bacillati</taxon>
        <taxon>Armatimonadota</taxon>
        <taxon>Armatimonadia</taxon>
        <taxon>Capsulimonadales</taxon>
        <taxon>Capsulimonadaceae</taxon>
        <taxon>Capsulimonas</taxon>
    </lineage>
</organism>
<dbReference type="KEGG" id="ccot:CCAX7_37120"/>
<dbReference type="NCBIfam" id="TIGR02532">
    <property type="entry name" value="IV_pilin_GFxxxE"/>
    <property type="match status" value="1"/>
</dbReference>
<dbReference type="PANTHER" id="PTHR30093:SF2">
    <property type="entry name" value="TYPE II SECRETION SYSTEM PROTEIN H"/>
    <property type="match status" value="1"/>
</dbReference>
<dbReference type="InterPro" id="IPR045584">
    <property type="entry name" value="Pilin-like"/>
</dbReference>
<dbReference type="Proteomes" id="UP000287394">
    <property type="component" value="Chromosome"/>
</dbReference>
<dbReference type="NCBIfam" id="TIGR04294">
    <property type="entry name" value="pre_pil_HX9DG"/>
    <property type="match status" value="1"/>
</dbReference>
<dbReference type="InterPro" id="IPR011453">
    <property type="entry name" value="DUF1559"/>
</dbReference>
<dbReference type="OrthoDB" id="9799033at2"/>
<dbReference type="Gene3D" id="3.30.700.10">
    <property type="entry name" value="Glycoprotein, Type 4 Pilin"/>
    <property type="match status" value="1"/>
</dbReference>
<dbReference type="InterPro" id="IPR027558">
    <property type="entry name" value="Pre_pil_HX9DG_C"/>
</dbReference>
<accession>A0A402D169</accession>
<reference evidence="1 2" key="1">
    <citation type="journal article" date="2019" name="Int. J. Syst. Evol. Microbiol.">
        <title>Capsulimonas corticalis gen. nov., sp. nov., an aerobic capsulated bacterium, of a novel bacterial order, Capsulimonadales ord. nov., of the class Armatimonadia of the phylum Armatimonadetes.</title>
        <authorList>
            <person name="Li J."/>
            <person name="Kudo C."/>
            <person name="Tonouchi A."/>
        </authorList>
    </citation>
    <scope>NUCLEOTIDE SEQUENCE [LARGE SCALE GENOMIC DNA]</scope>
    <source>
        <strain evidence="1 2">AX-7</strain>
    </source>
</reference>
<gene>
    <name evidence="1" type="ORF">CCAX7_37120</name>
</gene>
<dbReference type="Pfam" id="PF07963">
    <property type="entry name" value="N_methyl"/>
    <property type="match status" value="1"/>
</dbReference>
<proteinExistence type="predicted"/>
<dbReference type="Pfam" id="PF07596">
    <property type="entry name" value="SBP_bac_10"/>
    <property type="match status" value="1"/>
</dbReference>
<dbReference type="InterPro" id="IPR012902">
    <property type="entry name" value="N_methyl_site"/>
</dbReference>